<keyword evidence="1" id="KW-1133">Transmembrane helix</keyword>
<sequence length="33" mass="3854">ITLFTIGSTIANTVIIIIKIWVFKINIYFVERL</sequence>
<feature type="transmembrane region" description="Helical" evidence="1">
    <location>
        <begin position="6"/>
        <end position="30"/>
    </location>
</feature>
<organism evidence="2">
    <name type="scientific">marine metagenome</name>
    <dbReference type="NCBI Taxonomy" id="408172"/>
    <lineage>
        <taxon>unclassified sequences</taxon>
        <taxon>metagenomes</taxon>
        <taxon>ecological metagenomes</taxon>
    </lineage>
</organism>
<name>A0A382I7A3_9ZZZZ</name>
<evidence type="ECO:0000256" key="1">
    <source>
        <dbReference type="SAM" id="Phobius"/>
    </source>
</evidence>
<keyword evidence="1" id="KW-0812">Transmembrane</keyword>
<keyword evidence="1" id="KW-0472">Membrane</keyword>
<proteinExistence type="predicted"/>
<feature type="non-terminal residue" evidence="2">
    <location>
        <position position="1"/>
    </location>
</feature>
<dbReference type="EMBL" id="UINC01065440">
    <property type="protein sequence ID" value="SVB95107.1"/>
    <property type="molecule type" value="Genomic_DNA"/>
</dbReference>
<evidence type="ECO:0000313" key="2">
    <source>
        <dbReference type="EMBL" id="SVB95107.1"/>
    </source>
</evidence>
<protein>
    <submittedName>
        <fullName evidence="2">Uncharacterized protein</fullName>
    </submittedName>
</protein>
<accession>A0A382I7A3</accession>
<dbReference type="AlphaFoldDB" id="A0A382I7A3"/>
<reference evidence="2" key="1">
    <citation type="submission" date="2018-05" db="EMBL/GenBank/DDBJ databases">
        <authorList>
            <person name="Lanie J.A."/>
            <person name="Ng W.-L."/>
            <person name="Kazmierczak K.M."/>
            <person name="Andrzejewski T.M."/>
            <person name="Davidsen T.M."/>
            <person name="Wayne K.J."/>
            <person name="Tettelin H."/>
            <person name="Glass J.I."/>
            <person name="Rusch D."/>
            <person name="Podicherti R."/>
            <person name="Tsui H.-C.T."/>
            <person name="Winkler M.E."/>
        </authorList>
    </citation>
    <scope>NUCLEOTIDE SEQUENCE</scope>
</reference>
<gene>
    <name evidence="2" type="ORF">METZ01_LOCUS247961</name>
</gene>